<protein>
    <submittedName>
        <fullName evidence="2">Uncharacterized protein</fullName>
    </submittedName>
</protein>
<gene>
    <name evidence="2" type="ORF">LLEC1_03495</name>
</gene>
<accession>A0A179IKC1</accession>
<dbReference type="AlphaFoldDB" id="A0A179IKC1"/>
<evidence type="ECO:0000313" key="3">
    <source>
        <dbReference type="Proteomes" id="UP000243081"/>
    </source>
</evidence>
<name>A0A179IKC1_CORDF</name>
<feature type="compositionally biased region" description="Basic and acidic residues" evidence="1">
    <location>
        <begin position="129"/>
        <end position="138"/>
    </location>
</feature>
<dbReference type="EMBL" id="LUKN01000800">
    <property type="protein sequence ID" value="OAR02170.1"/>
    <property type="molecule type" value="Genomic_DNA"/>
</dbReference>
<evidence type="ECO:0000256" key="1">
    <source>
        <dbReference type="SAM" id="MobiDB-lite"/>
    </source>
</evidence>
<feature type="region of interest" description="Disordered" evidence="1">
    <location>
        <begin position="76"/>
        <end position="138"/>
    </location>
</feature>
<sequence length="138" mass="14219">MAPAHQCSVLTLANNAGPIARPKHLVPQLVHSRPAYASPLVPGPPFPRTPSAHPLSTTSTIIRLCLSVLALAPNPKLKGPTCAAQPASLHAQSTSPPVHAHPPPSPPNRSAPPPTPGPSLCPLPVTLTRTKEISPDTA</sequence>
<comment type="caution">
    <text evidence="2">The sequence shown here is derived from an EMBL/GenBank/DDBJ whole genome shotgun (WGS) entry which is preliminary data.</text>
</comment>
<proteinExistence type="predicted"/>
<evidence type="ECO:0000313" key="2">
    <source>
        <dbReference type="EMBL" id="OAR02170.1"/>
    </source>
</evidence>
<reference evidence="2 3" key="1">
    <citation type="submission" date="2016-03" db="EMBL/GenBank/DDBJ databases">
        <title>Fine-scale spatial genetic structure of a fungal parasite of coffee scale insects.</title>
        <authorList>
            <person name="Jackson D."/>
            <person name="Zemenick K.A."/>
            <person name="Malloure B."/>
            <person name="Quandt C.A."/>
            <person name="James T.Y."/>
        </authorList>
    </citation>
    <scope>NUCLEOTIDE SEQUENCE [LARGE SCALE GENOMIC DNA]</scope>
    <source>
        <strain evidence="2 3">UM487</strain>
    </source>
</reference>
<keyword evidence="3" id="KW-1185">Reference proteome</keyword>
<feature type="compositionally biased region" description="Pro residues" evidence="1">
    <location>
        <begin position="99"/>
        <end position="121"/>
    </location>
</feature>
<dbReference type="Proteomes" id="UP000243081">
    <property type="component" value="Unassembled WGS sequence"/>
</dbReference>
<organism evidence="2 3">
    <name type="scientific">Cordyceps confragosa</name>
    <name type="common">Lecanicillium lecanii</name>
    <dbReference type="NCBI Taxonomy" id="2714763"/>
    <lineage>
        <taxon>Eukaryota</taxon>
        <taxon>Fungi</taxon>
        <taxon>Dikarya</taxon>
        <taxon>Ascomycota</taxon>
        <taxon>Pezizomycotina</taxon>
        <taxon>Sordariomycetes</taxon>
        <taxon>Hypocreomycetidae</taxon>
        <taxon>Hypocreales</taxon>
        <taxon>Cordycipitaceae</taxon>
        <taxon>Akanthomyces</taxon>
    </lineage>
</organism>